<feature type="transmembrane region" description="Helical" evidence="8">
    <location>
        <begin position="194"/>
        <end position="213"/>
    </location>
</feature>
<evidence type="ECO:0000256" key="3">
    <source>
        <dbReference type="ARBA" id="ARBA00022692"/>
    </source>
</evidence>
<evidence type="ECO:0000256" key="8">
    <source>
        <dbReference type="SAM" id="Phobius"/>
    </source>
</evidence>
<comment type="caution">
    <text evidence="10">The sequence shown here is derived from an EMBL/GenBank/DDBJ whole genome shotgun (WGS) entry which is preliminary data.</text>
</comment>
<accession>A0A9N9V1I8</accession>
<evidence type="ECO:0000256" key="5">
    <source>
        <dbReference type="ARBA" id="ARBA00023136"/>
    </source>
</evidence>
<dbReference type="InterPro" id="IPR021858">
    <property type="entry name" value="Fun_TF"/>
</dbReference>
<reference evidence="10" key="1">
    <citation type="submission" date="2021-10" db="EMBL/GenBank/DDBJ databases">
        <authorList>
            <person name="Piombo E."/>
        </authorList>
    </citation>
    <scope>NUCLEOTIDE SEQUENCE</scope>
</reference>
<dbReference type="InterPro" id="IPR011701">
    <property type="entry name" value="MFS"/>
</dbReference>
<dbReference type="AlphaFoldDB" id="A0A9N9V1I8"/>
<feature type="transmembrane region" description="Helical" evidence="8">
    <location>
        <begin position="257"/>
        <end position="277"/>
    </location>
</feature>
<proteinExistence type="inferred from homology"/>
<dbReference type="Proteomes" id="UP000754883">
    <property type="component" value="Unassembled WGS sequence"/>
</dbReference>
<feature type="domain" description="Major facilitator superfamily (MFS) profile" evidence="9">
    <location>
        <begin position="102"/>
        <end position="560"/>
    </location>
</feature>
<evidence type="ECO:0000313" key="11">
    <source>
        <dbReference type="Proteomes" id="UP000754883"/>
    </source>
</evidence>
<dbReference type="SUPFAM" id="SSF103473">
    <property type="entry name" value="MFS general substrate transporter"/>
    <property type="match status" value="1"/>
</dbReference>
<feature type="transmembrane region" description="Helical" evidence="8">
    <location>
        <begin position="413"/>
        <end position="430"/>
    </location>
</feature>
<keyword evidence="6" id="KW-0325">Glycoprotein</keyword>
<feature type="transmembrane region" description="Helical" evidence="8">
    <location>
        <begin position="140"/>
        <end position="160"/>
    </location>
</feature>
<keyword evidence="5 8" id="KW-0472">Membrane</keyword>
<dbReference type="InterPro" id="IPR020846">
    <property type="entry name" value="MFS_dom"/>
</dbReference>
<dbReference type="PANTHER" id="PTHR23502:SF68">
    <property type="entry name" value="MULTIDRUG TRANSPORTER, PUTATIVE (AFU_ORTHOLOGUE AFUA_3G01120)-RELATED"/>
    <property type="match status" value="1"/>
</dbReference>
<dbReference type="Pfam" id="PF11951">
    <property type="entry name" value="Fungal_trans_2"/>
    <property type="match status" value="1"/>
</dbReference>
<organism evidence="10 11">
    <name type="scientific">Clonostachys byssicola</name>
    <dbReference type="NCBI Taxonomy" id="160290"/>
    <lineage>
        <taxon>Eukaryota</taxon>
        <taxon>Fungi</taxon>
        <taxon>Dikarya</taxon>
        <taxon>Ascomycota</taxon>
        <taxon>Pezizomycotina</taxon>
        <taxon>Sordariomycetes</taxon>
        <taxon>Hypocreomycetidae</taxon>
        <taxon>Hypocreales</taxon>
        <taxon>Bionectriaceae</taxon>
        <taxon>Clonostachys</taxon>
    </lineage>
</organism>
<feature type="transmembrane region" description="Helical" evidence="8">
    <location>
        <begin position="225"/>
        <end position="245"/>
    </location>
</feature>
<evidence type="ECO:0000256" key="2">
    <source>
        <dbReference type="ARBA" id="ARBA00008335"/>
    </source>
</evidence>
<protein>
    <recommendedName>
        <fullName evidence="9">Major facilitator superfamily (MFS) profile domain-containing protein</fullName>
    </recommendedName>
</protein>
<feature type="transmembrane region" description="Helical" evidence="8">
    <location>
        <begin position="100"/>
        <end position="120"/>
    </location>
</feature>
<feature type="transmembrane region" description="Helical" evidence="8">
    <location>
        <begin position="167"/>
        <end position="188"/>
    </location>
</feature>
<comment type="similarity">
    <text evidence="2">Belongs to the major facilitator superfamily.</text>
</comment>
<keyword evidence="7" id="KW-0539">Nucleus</keyword>
<dbReference type="OrthoDB" id="5296287at2759"/>
<dbReference type="FunFam" id="1.20.1250.20:FF:000011">
    <property type="entry name" value="MFS multidrug transporter, putative"/>
    <property type="match status" value="1"/>
</dbReference>
<dbReference type="PANTHER" id="PTHR23502">
    <property type="entry name" value="MAJOR FACILITATOR SUPERFAMILY"/>
    <property type="match status" value="1"/>
</dbReference>
<feature type="transmembrane region" description="Helical" evidence="8">
    <location>
        <begin position="682"/>
        <end position="704"/>
    </location>
</feature>
<feature type="transmembrane region" description="Helical" evidence="8">
    <location>
        <begin position="436"/>
        <end position="464"/>
    </location>
</feature>
<dbReference type="PROSITE" id="PS50850">
    <property type="entry name" value="MFS"/>
    <property type="match status" value="1"/>
</dbReference>
<evidence type="ECO:0000256" key="1">
    <source>
        <dbReference type="ARBA" id="ARBA00004141"/>
    </source>
</evidence>
<dbReference type="Pfam" id="PF07690">
    <property type="entry name" value="MFS_1"/>
    <property type="match status" value="1"/>
</dbReference>
<dbReference type="Gene3D" id="1.20.1250.20">
    <property type="entry name" value="MFS general substrate transporter like domains"/>
    <property type="match status" value="1"/>
</dbReference>
<keyword evidence="11" id="KW-1185">Reference proteome</keyword>
<dbReference type="EMBL" id="CABFNO020001566">
    <property type="protein sequence ID" value="CAH0004450.1"/>
    <property type="molecule type" value="Genomic_DNA"/>
</dbReference>
<evidence type="ECO:0000256" key="4">
    <source>
        <dbReference type="ARBA" id="ARBA00022989"/>
    </source>
</evidence>
<evidence type="ECO:0000259" key="9">
    <source>
        <dbReference type="PROSITE" id="PS50850"/>
    </source>
</evidence>
<gene>
    <name evidence="10" type="ORF">CBYS24578_00011990</name>
</gene>
<evidence type="ECO:0000256" key="7">
    <source>
        <dbReference type="ARBA" id="ARBA00023242"/>
    </source>
</evidence>
<feature type="transmembrane region" description="Helical" evidence="8">
    <location>
        <begin position="326"/>
        <end position="351"/>
    </location>
</feature>
<comment type="subcellular location">
    <subcellularLocation>
        <location evidence="1">Membrane</location>
        <topology evidence="1">Multi-pass membrane protein</topology>
    </subcellularLocation>
</comment>
<dbReference type="InterPro" id="IPR036259">
    <property type="entry name" value="MFS_trans_sf"/>
</dbReference>
<dbReference type="GO" id="GO:0016020">
    <property type="term" value="C:membrane"/>
    <property type="evidence" value="ECO:0007669"/>
    <property type="project" value="UniProtKB-SubCell"/>
</dbReference>
<dbReference type="CDD" id="cd17323">
    <property type="entry name" value="MFS_Tpo1_MDR_like"/>
    <property type="match status" value="1"/>
</dbReference>
<keyword evidence="3 8" id="KW-0812">Transmembrane</keyword>
<evidence type="ECO:0000313" key="10">
    <source>
        <dbReference type="EMBL" id="CAH0004450.1"/>
    </source>
</evidence>
<dbReference type="GO" id="GO:0022857">
    <property type="term" value="F:transmembrane transporter activity"/>
    <property type="evidence" value="ECO:0007669"/>
    <property type="project" value="InterPro"/>
</dbReference>
<feature type="transmembrane region" description="Helical" evidence="8">
    <location>
        <begin position="371"/>
        <end position="393"/>
    </location>
</feature>
<sequence length="902" mass="99750">MAISKTHIGTDHDNDPKPELYKIQEDLELGNAKKLRVDEGVNDGQTVVKTENEDVTSTSDIYCPDRAQDCTGPIDSDGRVWWDGESDPENPYNWPSWRKITNSVLISLLTLMTPLASSVFSPAVPELMKEFKSSNQELAAFVVSVYVLGFAIGPLILAPLSEMYGRYWLYNISNVGFVIFTVACALAPSLDSLIVFRFFAGCFGSTPMTNGGGSIADMFPPEQRAGVMAAFSVGPLLGPIIGPVVGGVLSEKKGWKWVFWVVAIISGVMALASFFLMKETYAPAILDKKTRKLRKETGNESLRSKLESDIPKKELFKRAILRPARLLIFSPICTIFAVYIMVVYGYLYLLFCSIPFVFQKSYGFSASITGLVYLGLGVGCLIGMAIFSIDSAIAMKRHQETGEPLKPEIRMRLLPYSAVIFPVGFFLYGWTTQYEVHWIVPIIALAIIGIGNLGIFMAVSVYLVDAYEQYAASALAANTCDEQRPCKNCVRFGVVCSLVLAEQNGTVAPAHHNSPPAASSPAPTFLTHNETSPAASPVTATGIYDPHAATYVAFAPPPSVHTSGSDHIVVSPGWTQGDSAEFFSPNWIQSLQLLHHYDTVVYKTLTRDERTESLWRYTVPEIAFTNEALLQAVLALSALNYAIRNPDQHREFIIVSSRFQSLALQHFSANLHNINEDNCKGYFLLATFVFLLTMCSTANASVLGKTVSPLDVAQSLVLLQGIKTIMSVKSMDQWKADGPLSILLDEDNISEPKVSGPYLERLKQLSNLARKLEGTLDPINEQTSCILAIETLRSIHVRYGNDDSPSSPRRVWVWPMTLTQVFIDLISQGHPVALIILGHFTALVRPYESPEWVNRGWSEVVFQAAESSLSAEWKKWIEWPKKSIEERINVNDMPVPENFGES</sequence>
<name>A0A9N9V1I8_9HYPO</name>
<keyword evidence="4 8" id="KW-1133">Transmembrane helix</keyword>
<evidence type="ECO:0000256" key="6">
    <source>
        <dbReference type="ARBA" id="ARBA00023180"/>
    </source>
</evidence>